<evidence type="ECO:0000313" key="4">
    <source>
        <dbReference type="EMBL" id="MFC3153079.1"/>
    </source>
</evidence>
<gene>
    <name evidence="4" type="ORF">ACFOEK_18710</name>
</gene>
<dbReference type="Pfam" id="PF13541">
    <property type="entry name" value="ChlI"/>
    <property type="match status" value="1"/>
</dbReference>
<sequence>MSLAVIHTRAALGLNAPLVTVETHISGGLPSLSIVGLPETAVKESKDRVRSAIINSEFEFPLGRITIHLGPADLPKEGGRYDLAIAISILAASNQIKADQLSNYEIIGELSLSGEVRSVRAILPSAIAADHAGKVAIVPYLNAEEACLPGNNPVLAIKHLSELCAHLNELTTLDHYSTKDVQDKTQDTSFQLCLSDIKGQPQAKRALEIAAAGNHNLLMSGPPGTGKTMLASRLTSILPEVSHQESLEIAKVQSISNPLNINQWKRRPFRTPHHSSSAAALVGGGSTPKPGEITQSHLGVLFLDELPEFDRKVLEVLREPLESGEITISRARHQITYPAQFQLIAAMNPTPCGKVCGPNDICYCTPAKIEKYRSKISGPLLDRIDLQIEVNLIPKELLVAGSSQQEETSQTVKQRVERARNRQLLRTNKPNSMLSTKEIEAHCQISQADFDLMNQAIEQLGLSARSYHRILKVARTVADLEDSELISTTHLTEALSYRKLDFHRRQ</sequence>
<dbReference type="NCBIfam" id="TIGR00368">
    <property type="entry name" value="YifB family Mg chelatase-like AAA ATPase"/>
    <property type="match status" value="1"/>
</dbReference>
<keyword evidence="5" id="KW-1185">Reference proteome</keyword>
<dbReference type="PANTHER" id="PTHR32039:SF7">
    <property type="entry name" value="COMPETENCE PROTEIN COMM"/>
    <property type="match status" value="1"/>
</dbReference>
<organism evidence="4 5">
    <name type="scientific">Litoribrevibacter euphylliae</name>
    <dbReference type="NCBI Taxonomy" id="1834034"/>
    <lineage>
        <taxon>Bacteria</taxon>
        <taxon>Pseudomonadati</taxon>
        <taxon>Pseudomonadota</taxon>
        <taxon>Gammaproteobacteria</taxon>
        <taxon>Oceanospirillales</taxon>
        <taxon>Oceanospirillaceae</taxon>
        <taxon>Litoribrevibacter</taxon>
    </lineage>
</organism>
<dbReference type="Gene3D" id="3.30.230.10">
    <property type="match status" value="1"/>
</dbReference>
<name>A0ABV7HGT1_9GAMM</name>
<feature type="region of interest" description="Disordered" evidence="2">
    <location>
        <begin position="269"/>
        <end position="289"/>
    </location>
</feature>
<dbReference type="InterPro" id="IPR003593">
    <property type="entry name" value="AAA+_ATPase"/>
</dbReference>
<dbReference type="SUPFAM" id="SSF52540">
    <property type="entry name" value="P-loop containing nucleoside triphosphate hydrolases"/>
    <property type="match status" value="1"/>
</dbReference>
<reference evidence="5" key="1">
    <citation type="journal article" date="2019" name="Int. J. Syst. Evol. Microbiol.">
        <title>The Global Catalogue of Microorganisms (GCM) 10K type strain sequencing project: providing services to taxonomists for standard genome sequencing and annotation.</title>
        <authorList>
            <consortium name="The Broad Institute Genomics Platform"/>
            <consortium name="The Broad Institute Genome Sequencing Center for Infectious Disease"/>
            <person name="Wu L."/>
            <person name="Ma J."/>
        </authorList>
    </citation>
    <scope>NUCLEOTIDE SEQUENCE [LARGE SCALE GENOMIC DNA]</scope>
    <source>
        <strain evidence="5">KCTC 52438</strain>
    </source>
</reference>
<dbReference type="InterPro" id="IPR025158">
    <property type="entry name" value="Mg_chelat-rel_C"/>
</dbReference>
<protein>
    <submittedName>
        <fullName evidence="4">YifB family Mg chelatase-like AAA ATPase</fullName>
    </submittedName>
</protein>
<evidence type="ECO:0000259" key="3">
    <source>
        <dbReference type="SMART" id="SM00382"/>
    </source>
</evidence>
<dbReference type="PANTHER" id="PTHR32039">
    <property type="entry name" value="MAGNESIUM-CHELATASE SUBUNIT CHLI"/>
    <property type="match status" value="1"/>
</dbReference>
<dbReference type="InterPro" id="IPR014721">
    <property type="entry name" value="Ribsml_uS5_D2-typ_fold_subgr"/>
</dbReference>
<dbReference type="SUPFAM" id="SSF54211">
    <property type="entry name" value="Ribosomal protein S5 domain 2-like"/>
    <property type="match status" value="1"/>
</dbReference>
<comment type="caution">
    <text evidence="4">The sequence shown here is derived from an EMBL/GenBank/DDBJ whole genome shotgun (WGS) entry which is preliminary data.</text>
</comment>
<comment type="similarity">
    <text evidence="1">Belongs to the Mg-chelatase subunits D/I family. ComM subfamily.</text>
</comment>
<dbReference type="InterPro" id="IPR045006">
    <property type="entry name" value="CHLI-like"/>
</dbReference>
<dbReference type="SMART" id="SM00382">
    <property type="entry name" value="AAA"/>
    <property type="match status" value="1"/>
</dbReference>
<dbReference type="EMBL" id="JBHRSZ010000007">
    <property type="protein sequence ID" value="MFC3153079.1"/>
    <property type="molecule type" value="Genomic_DNA"/>
</dbReference>
<dbReference type="Pfam" id="PF01078">
    <property type="entry name" value="Mg_chelatase"/>
    <property type="match status" value="1"/>
</dbReference>
<evidence type="ECO:0000256" key="1">
    <source>
        <dbReference type="ARBA" id="ARBA00006354"/>
    </source>
</evidence>
<dbReference type="Proteomes" id="UP001595476">
    <property type="component" value="Unassembled WGS sequence"/>
</dbReference>
<dbReference type="InterPro" id="IPR000523">
    <property type="entry name" value="Mg_chelatse_chII-like_cat_dom"/>
</dbReference>
<dbReference type="RefSeq" id="WP_386722996.1">
    <property type="nucleotide sequence ID" value="NZ_JBHRSZ010000007.1"/>
</dbReference>
<feature type="domain" description="AAA+ ATPase" evidence="3">
    <location>
        <begin position="213"/>
        <end position="394"/>
    </location>
</feature>
<dbReference type="Gene3D" id="3.40.50.300">
    <property type="entry name" value="P-loop containing nucleotide triphosphate hydrolases"/>
    <property type="match status" value="1"/>
</dbReference>
<dbReference type="CDD" id="cd00009">
    <property type="entry name" value="AAA"/>
    <property type="match status" value="1"/>
</dbReference>
<dbReference type="InterPro" id="IPR004482">
    <property type="entry name" value="Mg_chelat-rel"/>
</dbReference>
<dbReference type="NCBIfam" id="NF007365">
    <property type="entry name" value="PRK09862.1"/>
    <property type="match status" value="1"/>
</dbReference>
<proteinExistence type="inferred from homology"/>
<evidence type="ECO:0000313" key="5">
    <source>
        <dbReference type="Proteomes" id="UP001595476"/>
    </source>
</evidence>
<evidence type="ECO:0000256" key="2">
    <source>
        <dbReference type="SAM" id="MobiDB-lite"/>
    </source>
</evidence>
<dbReference type="InterPro" id="IPR020568">
    <property type="entry name" value="Ribosomal_Su5_D2-typ_SF"/>
</dbReference>
<dbReference type="Pfam" id="PF13335">
    <property type="entry name" value="Mg_chelatase_C"/>
    <property type="match status" value="1"/>
</dbReference>
<accession>A0ABV7HGT1</accession>
<dbReference type="InterPro" id="IPR027417">
    <property type="entry name" value="P-loop_NTPase"/>
</dbReference>